<accession>A0A1R2AWR2</accession>
<dbReference type="Proteomes" id="UP000187209">
    <property type="component" value="Unassembled WGS sequence"/>
</dbReference>
<evidence type="ECO:0000313" key="3">
    <source>
        <dbReference type="Proteomes" id="UP000187209"/>
    </source>
</evidence>
<proteinExistence type="predicted"/>
<feature type="transmembrane region" description="Helical" evidence="1">
    <location>
        <begin position="220"/>
        <end position="242"/>
    </location>
</feature>
<feature type="transmembrane region" description="Helical" evidence="1">
    <location>
        <begin position="20"/>
        <end position="50"/>
    </location>
</feature>
<keyword evidence="3" id="KW-1185">Reference proteome</keyword>
<dbReference type="EMBL" id="MPUH01001259">
    <property type="protein sequence ID" value="OMJ68954.1"/>
    <property type="molecule type" value="Genomic_DNA"/>
</dbReference>
<sequence length="305" mass="34465">MLFDIPLSPSFIQKGPCLFILYFLGLFIDCLSLLYLPLLTYILLCSYHLVFFKYFHIVDHDLSLSSAEKLGIIFIVLSSILSGTLGGIQKNIEVIAIDSFFFIYGLSSICILLALRRLGFYGKKVTLEASLPANISVFLVGSLKISMLIGIKYIGEDWKNALYPFLLLGFILISMSSSFLRALKKQHDIVLLYGAYQMWVLVFGLVAGFGFVFYGTSYNVLEISSCVMSFFIGEIGVVLITYQRMEFLKMKSEDKNVVLPPQSSAMDQDMNDDPQNLELNIYDDNLMDAEIIDEDLLIKTIRNIN</sequence>
<keyword evidence="1" id="KW-1133">Transmembrane helix</keyword>
<feature type="transmembrane region" description="Helical" evidence="1">
    <location>
        <begin position="135"/>
        <end position="155"/>
    </location>
</feature>
<feature type="transmembrane region" description="Helical" evidence="1">
    <location>
        <begin position="161"/>
        <end position="183"/>
    </location>
</feature>
<reference evidence="2 3" key="1">
    <citation type="submission" date="2016-11" db="EMBL/GenBank/DDBJ databases">
        <title>The macronuclear genome of Stentor coeruleus: a giant cell with tiny introns.</title>
        <authorList>
            <person name="Slabodnick M."/>
            <person name="Ruby J.G."/>
            <person name="Reiff S.B."/>
            <person name="Swart E.C."/>
            <person name="Gosai S."/>
            <person name="Prabakaran S."/>
            <person name="Witkowska E."/>
            <person name="Larue G.E."/>
            <person name="Fisher S."/>
            <person name="Freeman R.M."/>
            <person name="Gunawardena J."/>
            <person name="Chu W."/>
            <person name="Stover N.A."/>
            <person name="Gregory B.D."/>
            <person name="Nowacki M."/>
            <person name="Derisi J."/>
            <person name="Roy S.W."/>
            <person name="Marshall W.F."/>
            <person name="Sood P."/>
        </authorList>
    </citation>
    <scope>NUCLEOTIDE SEQUENCE [LARGE SCALE GENOMIC DNA]</scope>
    <source>
        <strain evidence="2">WM001</strain>
    </source>
</reference>
<gene>
    <name evidence="2" type="ORF">SteCoe_33454</name>
</gene>
<evidence type="ECO:0000256" key="1">
    <source>
        <dbReference type="SAM" id="Phobius"/>
    </source>
</evidence>
<evidence type="ECO:0000313" key="2">
    <source>
        <dbReference type="EMBL" id="OMJ68954.1"/>
    </source>
</evidence>
<keyword evidence="1" id="KW-0472">Membrane</keyword>
<feature type="transmembrane region" description="Helical" evidence="1">
    <location>
        <begin position="70"/>
        <end position="88"/>
    </location>
</feature>
<organism evidence="2 3">
    <name type="scientific">Stentor coeruleus</name>
    <dbReference type="NCBI Taxonomy" id="5963"/>
    <lineage>
        <taxon>Eukaryota</taxon>
        <taxon>Sar</taxon>
        <taxon>Alveolata</taxon>
        <taxon>Ciliophora</taxon>
        <taxon>Postciliodesmatophora</taxon>
        <taxon>Heterotrichea</taxon>
        <taxon>Heterotrichida</taxon>
        <taxon>Stentoridae</taxon>
        <taxon>Stentor</taxon>
    </lineage>
</organism>
<keyword evidence="1" id="KW-0812">Transmembrane</keyword>
<name>A0A1R2AWR2_9CILI</name>
<comment type="caution">
    <text evidence="2">The sequence shown here is derived from an EMBL/GenBank/DDBJ whole genome shotgun (WGS) entry which is preliminary data.</text>
</comment>
<protein>
    <submittedName>
        <fullName evidence="2">Uncharacterized protein</fullName>
    </submittedName>
</protein>
<feature type="transmembrane region" description="Helical" evidence="1">
    <location>
        <begin position="190"/>
        <end position="214"/>
    </location>
</feature>
<feature type="transmembrane region" description="Helical" evidence="1">
    <location>
        <begin position="94"/>
        <end position="115"/>
    </location>
</feature>
<dbReference type="AlphaFoldDB" id="A0A1R2AWR2"/>